<protein>
    <recommendedName>
        <fullName evidence="4">Ribosomal protein S3</fullName>
    </recommendedName>
</protein>
<feature type="compositionally biased region" description="Basic and acidic residues" evidence="1">
    <location>
        <begin position="39"/>
        <end position="72"/>
    </location>
</feature>
<dbReference type="AlphaFoldDB" id="A0AAV4VGQ5"/>
<dbReference type="EMBL" id="BPLR01014493">
    <property type="protein sequence ID" value="GIY69125.1"/>
    <property type="molecule type" value="Genomic_DNA"/>
</dbReference>
<comment type="caution">
    <text evidence="2">The sequence shown here is derived from an EMBL/GenBank/DDBJ whole genome shotgun (WGS) entry which is preliminary data.</text>
</comment>
<name>A0AAV4VGQ5_CAEEX</name>
<proteinExistence type="predicted"/>
<evidence type="ECO:0000313" key="2">
    <source>
        <dbReference type="EMBL" id="GIY69125.1"/>
    </source>
</evidence>
<keyword evidence="3" id="KW-1185">Reference proteome</keyword>
<evidence type="ECO:0008006" key="4">
    <source>
        <dbReference type="Google" id="ProtNLM"/>
    </source>
</evidence>
<organism evidence="2 3">
    <name type="scientific">Caerostris extrusa</name>
    <name type="common">Bark spider</name>
    <name type="synonym">Caerostris bankana</name>
    <dbReference type="NCBI Taxonomy" id="172846"/>
    <lineage>
        <taxon>Eukaryota</taxon>
        <taxon>Metazoa</taxon>
        <taxon>Ecdysozoa</taxon>
        <taxon>Arthropoda</taxon>
        <taxon>Chelicerata</taxon>
        <taxon>Arachnida</taxon>
        <taxon>Araneae</taxon>
        <taxon>Araneomorphae</taxon>
        <taxon>Entelegynae</taxon>
        <taxon>Araneoidea</taxon>
        <taxon>Araneidae</taxon>
        <taxon>Caerostris</taxon>
    </lineage>
</organism>
<dbReference type="Proteomes" id="UP001054945">
    <property type="component" value="Unassembled WGS sequence"/>
</dbReference>
<reference evidence="2 3" key="1">
    <citation type="submission" date="2021-06" db="EMBL/GenBank/DDBJ databases">
        <title>Caerostris extrusa draft genome.</title>
        <authorList>
            <person name="Kono N."/>
            <person name="Arakawa K."/>
        </authorList>
    </citation>
    <scope>NUCLEOTIDE SEQUENCE [LARGE SCALE GENOMIC DNA]</scope>
</reference>
<evidence type="ECO:0000256" key="1">
    <source>
        <dbReference type="SAM" id="MobiDB-lite"/>
    </source>
</evidence>
<sequence length="274" mass="31425">MLLLIRLFVPGHPEQLCHFSTPTSCRHNYLTRTEIPSETFHHSQKEEKFSPYPQRKELGENERRKILLPKSRDRKTPFEHRLPILLANRRLPSDACTSMPFFPLYPTGFFFLLVVSLGLRSRGPAFLRSNRSTSVRKGVVQEALTKDRDSPLLISLDYGKKGRTTKSARRNFRSGFRDSDVPTFHQKGKFSEYKMRTIVHYVALFSRPGLFGGRGWFIIKLEQSFLGGIRGNSLIGRSVVRWVKNGRICLLHVLLSIASGFRRVLLNLARVGGI</sequence>
<feature type="region of interest" description="Disordered" evidence="1">
    <location>
        <begin position="36"/>
        <end position="72"/>
    </location>
</feature>
<gene>
    <name evidence="2" type="ORF">CEXT_130721</name>
</gene>
<accession>A0AAV4VGQ5</accession>
<evidence type="ECO:0000313" key="3">
    <source>
        <dbReference type="Proteomes" id="UP001054945"/>
    </source>
</evidence>